<reference evidence="1 2" key="1">
    <citation type="journal article" date="2021" name="Elife">
        <title>Chloroplast acquisition without the gene transfer in kleptoplastic sea slugs, Plakobranchus ocellatus.</title>
        <authorList>
            <person name="Maeda T."/>
            <person name="Takahashi S."/>
            <person name="Yoshida T."/>
            <person name="Shimamura S."/>
            <person name="Takaki Y."/>
            <person name="Nagai Y."/>
            <person name="Toyoda A."/>
            <person name="Suzuki Y."/>
            <person name="Arimoto A."/>
            <person name="Ishii H."/>
            <person name="Satoh N."/>
            <person name="Nishiyama T."/>
            <person name="Hasebe M."/>
            <person name="Maruyama T."/>
            <person name="Minagawa J."/>
            <person name="Obokata J."/>
            <person name="Shigenobu S."/>
        </authorList>
    </citation>
    <scope>NUCLEOTIDE SEQUENCE [LARGE SCALE GENOMIC DNA]</scope>
</reference>
<name>A0AAV4IZQ2_9GAST</name>
<keyword evidence="2" id="KW-1185">Reference proteome</keyword>
<protein>
    <recommendedName>
        <fullName evidence="3">Reverse transcriptase/retrotransposon-derived protein RNase H-like domain-containing protein</fullName>
    </recommendedName>
</protein>
<dbReference type="EMBL" id="BMAT01006528">
    <property type="protein sequence ID" value="GFS14486.1"/>
    <property type="molecule type" value="Genomic_DNA"/>
</dbReference>
<evidence type="ECO:0000313" key="1">
    <source>
        <dbReference type="EMBL" id="GFS14486.1"/>
    </source>
</evidence>
<evidence type="ECO:0008006" key="3">
    <source>
        <dbReference type="Google" id="ProtNLM"/>
    </source>
</evidence>
<comment type="caution">
    <text evidence="1">The sequence shown here is derived from an EMBL/GenBank/DDBJ whole genome shotgun (WGS) entry which is preliminary data.</text>
</comment>
<evidence type="ECO:0000313" key="2">
    <source>
        <dbReference type="Proteomes" id="UP000762676"/>
    </source>
</evidence>
<sequence length="102" mass="11435">MWSKEAHWRPNLTISGQPLKYCESPTFLGLTFDRQLTFNHHRPSPPELIFANQLAAPLDIQREIAERTTNELPTPTIQIFTDGSAMDGTDYCGGGVCIKTND</sequence>
<dbReference type="Proteomes" id="UP000762676">
    <property type="component" value="Unassembled WGS sequence"/>
</dbReference>
<organism evidence="1 2">
    <name type="scientific">Elysia marginata</name>
    <dbReference type="NCBI Taxonomy" id="1093978"/>
    <lineage>
        <taxon>Eukaryota</taxon>
        <taxon>Metazoa</taxon>
        <taxon>Spiralia</taxon>
        <taxon>Lophotrochozoa</taxon>
        <taxon>Mollusca</taxon>
        <taxon>Gastropoda</taxon>
        <taxon>Heterobranchia</taxon>
        <taxon>Euthyneura</taxon>
        <taxon>Panpulmonata</taxon>
        <taxon>Sacoglossa</taxon>
        <taxon>Placobranchoidea</taxon>
        <taxon>Plakobranchidae</taxon>
        <taxon>Elysia</taxon>
    </lineage>
</organism>
<proteinExistence type="predicted"/>
<accession>A0AAV4IZQ2</accession>
<gene>
    <name evidence="1" type="ORF">ElyMa_003164200</name>
</gene>
<dbReference type="AlphaFoldDB" id="A0AAV4IZQ2"/>